<proteinExistence type="predicted"/>
<dbReference type="STRING" id="80876.SAMN05421779_103515"/>
<gene>
    <name evidence="2" type="ORF">SAMN05421779_103515</name>
</gene>
<accession>A0A1N7LRL3</accession>
<dbReference type="Proteomes" id="UP000185678">
    <property type="component" value="Unassembled WGS sequence"/>
</dbReference>
<dbReference type="InterPro" id="IPR037026">
    <property type="entry name" value="Vgr_OB-fold_dom_sf"/>
</dbReference>
<dbReference type="NCBIfam" id="TIGR01644">
    <property type="entry name" value="phage_P2_V"/>
    <property type="match status" value="1"/>
</dbReference>
<dbReference type="InterPro" id="IPR006531">
    <property type="entry name" value="Gp5/Vgr_OB"/>
</dbReference>
<keyword evidence="3" id="KW-1185">Reference proteome</keyword>
<organism evidence="2 3">
    <name type="scientific">Insolitispirillum peregrinum</name>
    <dbReference type="NCBI Taxonomy" id="80876"/>
    <lineage>
        <taxon>Bacteria</taxon>
        <taxon>Pseudomonadati</taxon>
        <taxon>Pseudomonadota</taxon>
        <taxon>Alphaproteobacteria</taxon>
        <taxon>Rhodospirillales</taxon>
        <taxon>Novispirillaceae</taxon>
        <taxon>Insolitispirillum</taxon>
    </lineage>
</organism>
<protein>
    <submittedName>
        <fullName evidence="2">Phage baseplate assembly protein V</fullName>
    </submittedName>
</protein>
<feature type="domain" description="Gp5/Type VI secretion system Vgr protein OB-fold" evidence="1">
    <location>
        <begin position="22"/>
        <end position="83"/>
    </location>
</feature>
<dbReference type="InterPro" id="IPR013046">
    <property type="entry name" value="GpV/Gp45"/>
</dbReference>
<dbReference type="Gene3D" id="2.40.50.230">
    <property type="entry name" value="Gp5 N-terminal domain"/>
    <property type="match status" value="1"/>
</dbReference>
<dbReference type="EMBL" id="FTOA01000003">
    <property type="protein sequence ID" value="SIS76485.1"/>
    <property type="molecule type" value="Genomic_DNA"/>
</dbReference>
<sequence>MDNGFVLAELARALRLVVLRGVVGDHSPQAVRVEIAPGVQTDWLPWLRWAGFAATHRVPSIGEAVLLVAPEGNLQQGVVVGGLSTGLNPVVGDSVDVTVARWADGTEARYDARSKTLSVHSEGDLHLSAVGKITLEAQDITLRTGEEGRYLLDHHGMATLLRHVAGQQFETETWVSGSVVTGLPDHGYHPPEVEG</sequence>
<name>A0A1N7LRL3_9PROT</name>
<reference evidence="2 3" key="1">
    <citation type="submission" date="2017-01" db="EMBL/GenBank/DDBJ databases">
        <authorList>
            <person name="Mah S.A."/>
            <person name="Swanson W.J."/>
            <person name="Moy G.W."/>
            <person name="Vacquier V.D."/>
        </authorList>
    </citation>
    <scope>NUCLEOTIDE SEQUENCE [LARGE SCALE GENOMIC DNA]</scope>
    <source>
        <strain evidence="2 3">DSM 11589</strain>
    </source>
</reference>
<evidence type="ECO:0000313" key="3">
    <source>
        <dbReference type="Proteomes" id="UP000185678"/>
    </source>
</evidence>
<evidence type="ECO:0000259" key="1">
    <source>
        <dbReference type="Pfam" id="PF04717"/>
    </source>
</evidence>
<dbReference type="AlphaFoldDB" id="A0A1N7LRL3"/>
<evidence type="ECO:0000313" key="2">
    <source>
        <dbReference type="EMBL" id="SIS76485.1"/>
    </source>
</evidence>
<dbReference type="Pfam" id="PF04717">
    <property type="entry name" value="Phage_base_V"/>
    <property type="match status" value="1"/>
</dbReference>
<dbReference type="Gene3D" id="6.20.150.10">
    <property type="match status" value="1"/>
</dbReference>
<dbReference type="RefSeq" id="WP_076400231.1">
    <property type="nucleotide sequence ID" value="NZ_FTOA01000003.1"/>
</dbReference>